<dbReference type="SUPFAM" id="SSF81321">
    <property type="entry name" value="Family A G protein-coupled receptor-like"/>
    <property type="match status" value="1"/>
</dbReference>
<evidence type="ECO:0000313" key="11">
    <source>
        <dbReference type="EMBL" id="CAH1774855.1"/>
    </source>
</evidence>
<evidence type="ECO:0000256" key="5">
    <source>
        <dbReference type="ARBA" id="ARBA00023040"/>
    </source>
</evidence>
<comment type="subcellular location">
    <subcellularLocation>
        <location evidence="1">Cell membrane</location>
        <topology evidence="1">Multi-pass membrane protein</topology>
    </subcellularLocation>
</comment>
<feature type="transmembrane region" description="Helical" evidence="9">
    <location>
        <begin position="346"/>
        <end position="369"/>
    </location>
</feature>
<keyword evidence="4 9" id="KW-1133">Transmembrane helix</keyword>
<dbReference type="Pfam" id="PF00001">
    <property type="entry name" value="7tm_1"/>
    <property type="match status" value="1"/>
</dbReference>
<sequence>MKMQTTMKSNCCLDIPPLNISEIGFQFTAIIILDVLCIVGNILLILTISKSHQLHTISNGLILNLGIADLLVAVLVVPFWAVTTLAQVATVPNELCVMVGFFTVTLFLESMTTLGGIAFDRYCSICRPLRYPIIVTNTRAIVFVVYSWAQSAILAAAPFFGFGEYRFKPSTLSICTMDFLHDTYYSVLLFCVAVLPSCLTIIICYSIIFKVVRDQVRKVKELDHSRCSADVGPGLSGPGVTSGVSNGSNRMDNFSETTGLDRNNPICIFAMTVGKIRLKPTKIEKGIRPDESSNKKSTYDAIDFRFINIDNDIGTMPRIPVGQSVLARAAVRFKSSIKQSRGLRTIGLIIGCFLICWTPYCILIIRSIITGTAPDYDVEFIITFLAFANCFANPIICLVVNREFKKAMKKILMPERPRMLHLREIMNLFNTITAVIAPQILEDATPDPASDTQN</sequence>
<keyword evidence="7" id="KW-0675">Receptor</keyword>
<dbReference type="PROSITE" id="PS50262">
    <property type="entry name" value="G_PROTEIN_RECEP_F1_2"/>
    <property type="match status" value="1"/>
</dbReference>
<feature type="domain" description="G-protein coupled receptors family 1 profile" evidence="10">
    <location>
        <begin position="40"/>
        <end position="397"/>
    </location>
</feature>
<dbReference type="AlphaFoldDB" id="A0A8S4N1W8"/>
<keyword evidence="12" id="KW-1185">Reference proteome</keyword>
<keyword evidence="2" id="KW-1003">Cell membrane</keyword>
<keyword evidence="5" id="KW-0297">G-protein coupled receptor</keyword>
<gene>
    <name evidence="11" type="ORF">OFUS_LOCUS2229</name>
</gene>
<evidence type="ECO:0000256" key="3">
    <source>
        <dbReference type="ARBA" id="ARBA00022692"/>
    </source>
</evidence>
<dbReference type="EMBL" id="CAIIXF020000001">
    <property type="protein sequence ID" value="CAH1774855.1"/>
    <property type="molecule type" value="Genomic_DNA"/>
</dbReference>
<dbReference type="InterPro" id="IPR000276">
    <property type="entry name" value="GPCR_Rhodpsn"/>
</dbReference>
<feature type="transmembrane region" description="Helical" evidence="9">
    <location>
        <begin position="183"/>
        <end position="208"/>
    </location>
</feature>
<comment type="caution">
    <text evidence="11">The sequence shown here is derived from an EMBL/GenBank/DDBJ whole genome shotgun (WGS) entry which is preliminary data.</text>
</comment>
<feature type="transmembrane region" description="Helical" evidence="9">
    <location>
        <begin position="97"/>
        <end position="119"/>
    </location>
</feature>
<dbReference type="Gene3D" id="1.20.1070.10">
    <property type="entry name" value="Rhodopsin 7-helix transmembrane proteins"/>
    <property type="match status" value="1"/>
</dbReference>
<evidence type="ECO:0000256" key="1">
    <source>
        <dbReference type="ARBA" id="ARBA00004651"/>
    </source>
</evidence>
<dbReference type="InterPro" id="IPR017452">
    <property type="entry name" value="GPCR_Rhodpsn_7TM"/>
</dbReference>
<feature type="transmembrane region" description="Helical" evidence="9">
    <location>
        <begin position="381"/>
        <end position="401"/>
    </location>
</feature>
<evidence type="ECO:0000256" key="2">
    <source>
        <dbReference type="ARBA" id="ARBA00022475"/>
    </source>
</evidence>
<dbReference type="CDD" id="cd00637">
    <property type="entry name" value="7tm_classA_rhodopsin-like"/>
    <property type="match status" value="1"/>
</dbReference>
<dbReference type="Proteomes" id="UP000749559">
    <property type="component" value="Unassembled WGS sequence"/>
</dbReference>
<keyword evidence="8" id="KW-0807">Transducer</keyword>
<evidence type="ECO:0000313" key="12">
    <source>
        <dbReference type="Proteomes" id="UP000749559"/>
    </source>
</evidence>
<evidence type="ECO:0000256" key="9">
    <source>
        <dbReference type="SAM" id="Phobius"/>
    </source>
</evidence>
<evidence type="ECO:0000256" key="7">
    <source>
        <dbReference type="ARBA" id="ARBA00023170"/>
    </source>
</evidence>
<feature type="transmembrane region" description="Helical" evidence="9">
    <location>
        <begin position="23"/>
        <end position="49"/>
    </location>
</feature>
<evidence type="ECO:0000256" key="4">
    <source>
        <dbReference type="ARBA" id="ARBA00022989"/>
    </source>
</evidence>
<proteinExistence type="predicted"/>
<dbReference type="OrthoDB" id="9444602at2759"/>
<keyword evidence="6 9" id="KW-0472">Membrane</keyword>
<name>A0A8S4N1W8_OWEFU</name>
<evidence type="ECO:0000259" key="10">
    <source>
        <dbReference type="PROSITE" id="PS50262"/>
    </source>
</evidence>
<organism evidence="11 12">
    <name type="scientific">Owenia fusiformis</name>
    <name type="common">Polychaete worm</name>
    <dbReference type="NCBI Taxonomy" id="6347"/>
    <lineage>
        <taxon>Eukaryota</taxon>
        <taxon>Metazoa</taxon>
        <taxon>Spiralia</taxon>
        <taxon>Lophotrochozoa</taxon>
        <taxon>Annelida</taxon>
        <taxon>Polychaeta</taxon>
        <taxon>Sedentaria</taxon>
        <taxon>Canalipalpata</taxon>
        <taxon>Sabellida</taxon>
        <taxon>Oweniida</taxon>
        <taxon>Oweniidae</taxon>
        <taxon>Owenia</taxon>
    </lineage>
</organism>
<protein>
    <recommendedName>
        <fullName evidence="10">G-protein coupled receptors family 1 profile domain-containing protein</fullName>
    </recommendedName>
</protein>
<dbReference type="GO" id="GO:0005886">
    <property type="term" value="C:plasma membrane"/>
    <property type="evidence" value="ECO:0007669"/>
    <property type="project" value="UniProtKB-SubCell"/>
</dbReference>
<feature type="transmembrane region" description="Helical" evidence="9">
    <location>
        <begin position="140"/>
        <end position="163"/>
    </location>
</feature>
<dbReference type="GO" id="GO:0004930">
    <property type="term" value="F:G protein-coupled receptor activity"/>
    <property type="evidence" value="ECO:0007669"/>
    <property type="project" value="UniProtKB-KW"/>
</dbReference>
<evidence type="ECO:0000256" key="8">
    <source>
        <dbReference type="ARBA" id="ARBA00023224"/>
    </source>
</evidence>
<keyword evidence="3 9" id="KW-0812">Transmembrane</keyword>
<dbReference type="PRINTS" id="PR00237">
    <property type="entry name" value="GPCRRHODOPSN"/>
</dbReference>
<dbReference type="SMART" id="SM01381">
    <property type="entry name" value="7TM_GPCR_Srsx"/>
    <property type="match status" value="1"/>
</dbReference>
<accession>A0A8S4N1W8</accession>
<dbReference type="PANTHER" id="PTHR22752">
    <property type="entry name" value="G PROTEIN-COUPLED RECEPTOR"/>
    <property type="match status" value="1"/>
</dbReference>
<evidence type="ECO:0000256" key="6">
    <source>
        <dbReference type="ARBA" id="ARBA00023136"/>
    </source>
</evidence>
<feature type="transmembrane region" description="Helical" evidence="9">
    <location>
        <begin position="61"/>
        <end position="82"/>
    </location>
</feature>
<reference evidence="11" key="1">
    <citation type="submission" date="2022-03" db="EMBL/GenBank/DDBJ databases">
        <authorList>
            <person name="Martin C."/>
        </authorList>
    </citation>
    <scope>NUCLEOTIDE SEQUENCE</scope>
</reference>